<comment type="caution">
    <text evidence="10">The sequence shown here is derived from an EMBL/GenBank/DDBJ whole genome shotgun (WGS) entry which is preliminary data.</text>
</comment>
<evidence type="ECO:0000256" key="4">
    <source>
        <dbReference type="ARBA" id="ARBA00022801"/>
    </source>
</evidence>
<dbReference type="NCBIfam" id="NF011442">
    <property type="entry name" value="PRK14869.1-4"/>
    <property type="match status" value="1"/>
</dbReference>
<dbReference type="Gene3D" id="3.40.1390.20">
    <property type="entry name" value="HprK N-terminal domain-like"/>
    <property type="match status" value="1"/>
</dbReference>
<dbReference type="PANTHER" id="PTHR12112">
    <property type="entry name" value="BNIP - RELATED"/>
    <property type="match status" value="1"/>
</dbReference>
<dbReference type="Pfam" id="PF07085">
    <property type="entry name" value="DRTGG"/>
    <property type="match status" value="1"/>
</dbReference>
<dbReference type="PANTHER" id="PTHR12112:SF22">
    <property type="entry name" value="MANGANESE-DEPENDENT INORGANIC PYROPHOSPHATASE-RELATED"/>
    <property type="match status" value="1"/>
</dbReference>
<dbReference type="GO" id="GO:0004427">
    <property type="term" value="F:inorganic diphosphate phosphatase activity"/>
    <property type="evidence" value="ECO:0007669"/>
    <property type="project" value="UniProtKB-EC"/>
</dbReference>
<keyword evidence="4 10" id="KW-0378">Hydrolase</keyword>
<dbReference type="InterPro" id="IPR038222">
    <property type="entry name" value="DHHA2_dom_sf"/>
</dbReference>
<reference evidence="10 11" key="1">
    <citation type="submission" date="2020-08" db="EMBL/GenBank/DDBJ databases">
        <title>Genome public.</title>
        <authorList>
            <person name="Liu C."/>
            <person name="Sun Q."/>
        </authorList>
    </citation>
    <scope>NUCLEOTIDE SEQUENCE [LARGE SCALE GENOMIC DNA]</scope>
    <source>
        <strain evidence="10 11">NSJ-10</strain>
    </source>
</reference>
<dbReference type="InterPro" id="IPR004097">
    <property type="entry name" value="DHHA2"/>
</dbReference>
<dbReference type="Gene3D" id="3.90.1640.10">
    <property type="entry name" value="inorganic pyrophosphatase (n-terminal core)"/>
    <property type="match status" value="2"/>
</dbReference>
<dbReference type="InterPro" id="IPR028979">
    <property type="entry name" value="Ser_kin/Pase_Hpr-like_N_sf"/>
</dbReference>
<keyword evidence="8" id="KW-0129">CBS domain</keyword>
<dbReference type="Pfam" id="PF00571">
    <property type="entry name" value="CBS"/>
    <property type="match status" value="2"/>
</dbReference>
<dbReference type="NCBIfam" id="NF011443">
    <property type="entry name" value="PRK14869.1-5"/>
    <property type="match status" value="1"/>
</dbReference>
<dbReference type="InterPro" id="IPR038763">
    <property type="entry name" value="DHH_sf"/>
</dbReference>
<organism evidence="10 11">
    <name type="scientific">Coprococcus hominis</name>
    <name type="common">ex Liu et al. 2022</name>
    <dbReference type="NCBI Taxonomy" id="2763039"/>
    <lineage>
        <taxon>Bacteria</taxon>
        <taxon>Bacillati</taxon>
        <taxon>Bacillota</taxon>
        <taxon>Clostridia</taxon>
        <taxon>Lachnospirales</taxon>
        <taxon>Lachnospiraceae</taxon>
        <taxon>Coprococcus</taxon>
    </lineage>
</organism>
<evidence type="ECO:0000256" key="1">
    <source>
        <dbReference type="ARBA" id="ARBA00001936"/>
    </source>
</evidence>
<evidence type="ECO:0000256" key="7">
    <source>
        <dbReference type="ARBA" id="ARBA00047820"/>
    </source>
</evidence>
<protein>
    <recommendedName>
        <fullName evidence="2">inorganic diphosphatase</fullName>
        <ecNumber evidence="2">3.6.1.1</ecNumber>
    </recommendedName>
    <alternativeName>
        <fullName evidence="6">Pyrophosphate phospho-hydrolase</fullName>
    </alternativeName>
</protein>
<dbReference type="AlphaFoldDB" id="A0A8I0APH6"/>
<dbReference type="RefSeq" id="WP_117807641.1">
    <property type="nucleotide sequence ID" value="NZ_JACOOX010000003.1"/>
</dbReference>
<dbReference type="FunFam" id="3.90.1640.10:FF:000001">
    <property type="entry name" value="Probable manganese-dependent inorganic pyrophosphatase"/>
    <property type="match status" value="1"/>
</dbReference>
<keyword evidence="3" id="KW-0479">Metal-binding</keyword>
<dbReference type="SUPFAM" id="SSF64182">
    <property type="entry name" value="DHH phosphoesterases"/>
    <property type="match status" value="1"/>
</dbReference>
<dbReference type="EC" id="3.6.1.1" evidence="2"/>
<dbReference type="PROSITE" id="PS51371">
    <property type="entry name" value="CBS"/>
    <property type="match status" value="2"/>
</dbReference>
<dbReference type="SUPFAM" id="SSF54631">
    <property type="entry name" value="CBS-domain pair"/>
    <property type="match status" value="1"/>
</dbReference>
<dbReference type="SMART" id="SM00116">
    <property type="entry name" value="CBS"/>
    <property type="match status" value="2"/>
</dbReference>
<keyword evidence="5" id="KW-0464">Manganese</keyword>
<evidence type="ECO:0000256" key="6">
    <source>
        <dbReference type="ARBA" id="ARBA00032535"/>
    </source>
</evidence>
<name>A0A8I0APH6_9FIRM</name>
<evidence type="ECO:0000256" key="8">
    <source>
        <dbReference type="PROSITE-ProRule" id="PRU00703"/>
    </source>
</evidence>
<evidence type="ECO:0000313" key="11">
    <source>
        <dbReference type="Proteomes" id="UP000615234"/>
    </source>
</evidence>
<comment type="catalytic activity">
    <reaction evidence="7">
        <text>diphosphate + H2O = 2 phosphate + H(+)</text>
        <dbReference type="Rhea" id="RHEA:24576"/>
        <dbReference type="ChEBI" id="CHEBI:15377"/>
        <dbReference type="ChEBI" id="CHEBI:15378"/>
        <dbReference type="ChEBI" id="CHEBI:33019"/>
        <dbReference type="ChEBI" id="CHEBI:43474"/>
        <dbReference type="EC" id="3.6.1.1"/>
    </reaction>
</comment>
<gene>
    <name evidence="10" type="ORF">H8S09_06600</name>
</gene>
<evidence type="ECO:0000256" key="3">
    <source>
        <dbReference type="ARBA" id="ARBA00022723"/>
    </source>
</evidence>
<dbReference type="Gene3D" id="3.10.580.10">
    <property type="entry name" value="CBS-domain"/>
    <property type="match status" value="1"/>
</dbReference>
<dbReference type="Gene3D" id="3.10.310.20">
    <property type="entry name" value="DHHA2 domain"/>
    <property type="match status" value="1"/>
</dbReference>
<evidence type="ECO:0000259" key="9">
    <source>
        <dbReference type="PROSITE" id="PS51371"/>
    </source>
</evidence>
<dbReference type="InterPro" id="IPR000644">
    <property type="entry name" value="CBS_dom"/>
</dbReference>
<dbReference type="Pfam" id="PF01368">
    <property type="entry name" value="DHH"/>
    <property type="match status" value="1"/>
</dbReference>
<dbReference type="EMBL" id="JACOOX010000003">
    <property type="protein sequence ID" value="MBC5662568.1"/>
    <property type="molecule type" value="Genomic_DNA"/>
</dbReference>
<dbReference type="GO" id="GO:0046872">
    <property type="term" value="F:metal ion binding"/>
    <property type="evidence" value="ECO:0007669"/>
    <property type="project" value="UniProtKB-KW"/>
</dbReference>
<dbReference type="InterPro" id="IPR010766">
    <property type="entry name" value="DRTGG"/>
</dbReference>
<evidence type="ECO:0000256" key="2">
    <source>
        <dbReference type="ARBA" id="ARBA00012146"/>
    </source>
</evidence>
<dbReference type="InterPro" id="IPR001667">
    <property type="entry name" value="DDH_dom"/>
</dbReference>
<sequence>MHNIPRDEVFVIGHKNPDTDSICSAIAYADLKNQSENKYIPKRAGNINKETEFVLNYFDVEVPELIKNVDTQLSDISYRLVSGVPGDTTMKKAFEIMQKNDATTLPVVENGKIRGILTVGDIAEAYMLNSEDDILYKARTRCRHIIETIDGEMVCGNPHSYITNGKVIIGAAHVELMEHFIKPGDLVILSDRKESQLMAIEKGAGMLILCLVDKVDDDVVKLAAFKGCSIIISQNDTYKVARLIGQSIPVRFFMVRDNIMTFNEDDSVETIKSVMSKTRVRYFPVVDKSGNYLGLVSRRNYINARKKQVILVDHNERTQSVDNIDKAEIREIIDHHRIANVETLAPVYFRNQPVGCTSTIIYQMYREQNIIPDKKIAGLMCAAILSDTLLFKSPTCTCEDKNAAYALAQLAEINVNDFAMEMFDAGSNLKGKTIDEILHQDYKKFEIDGRTFAIGQITSINTREIEQIQKSMYEYLTDYTENGCDVFLFVMTSILDDSSGMLAFGDEAEEICSRAFQTKFVDHYAYLEGVVSRKKQIVPALVRAVQELDQPE</sequence>
<dbReference type="InterPro" id="IPR046342">
    <property type="entry name" value="CBS_dom_sf"/>
</dbReference>
<dbReference type="NCBIfam" id="NF003877">
    <property type="entry name" value="PRK05427.1"/>
    <property type="match status" value="1"/>
</dbReference>
<evidence type="ECO:0000313" key="10">
    <source>
        <dbReference type="EMBL" id="MBC5662568.1"/>
    </source>
</evidence>
<comment type="cofactor">
    <cofactor evidence="1">
        <name>Mn(2+)</name>
        <dbReference type="ChEBI" id="CHEBI:29035"/>
    </cofactor>
</comment>
<feature type="domain" description="CBS" evidence="9">
    <location>
        <begin position="254"/>
        <end position="312"/>
    </location>
</feature>
<dbReference type="SMART" id="SM01131">
    <property type="entry name" value="DHHA2"/>
    <property type="match status" value="1"/>
</dbReference>
<dbReference type="Pfam" id="PF02833">
    <property type="entry name" value="DHHA2"/>
    <property type="match status" value="1"/>
</dbReference>
<feature type="domain" description="CBS" evidence="9">
    <location>
        <begin position="76"/>
        <end position="134"/>
    </location>
</feature>
<accession>A0A8I0APH6</accession>
<keyword evidence="11" id="KW-1185">Reference proteome</keyword>
<dbReference type="Proteomes" id="UP000615234">
    <property type="component" value="Unassembled WGS sequence"/>
</dbReference>
<dbReference type="GO" id="GO:0005737">
    <property type="term" value="C:cytoplasm"/>
    <property type="evidence" value="ECO:0007669"/>
    <property type="project" value="InterPro"/>
</dbReference>
<proteinExistence type="predicted"/>
<evidence type="ECO:0000256" key="5">
    <source>
        <dbReference type="ARBA" id="ARBA00023211"/>
    </source>
</evidence>
<dbReference type="SUPFAM" id="SSF75138">
    <property type="entry name" value="HprK N-terminal domain-like"/>
    <property type="match status" value="1"/>
</dbReference>